<proteinExistence type="predicted"/>
<dbReference type="Proteomes" id="UP000321533">
    <property type="component" value="Chromosome"/>
</dbReference>
<dbReference type="InterPro" id="IPR009784">
    <property type="entry name" value="DUF1349"/>
</dbReference>
<reference evidence="2 3" key="1">
    <citation type="journal article" date="2016" name="Int. J. Syst. Evol. Microbiol.">
        <title>Panacibacter ginsenosidivorans gen. nov., sp. nov., with ginsenoside converting activity isolated from soil of a ginseng field.</title>
        <authorList>
            <person name="Siddiqi M.Z."/>
            <person name="Muhammad Shafi S."/>
            <person name="Choi K.D."/>
            <person name="Im W.T."/>
        </authorList>
    </citation>
    <scope>NUCLEOTIDE SEQUENCE [LARGE SCALE GENOMIC DNA]</scope>
    <source>
        <strain evidence="2 3">Gsoil1550</strain>
    </source>
</reference>
<evidence type="ECO:0000313" key="3">
    <source>
        <dbReference type="Proteomes" id="UP000321533"/>
    </source>
</evidence>
<dbReference type="PANTHER" id="PTHR35332:SF2">
    <property type="entry name" value="REGULATION OF ENOLASE PROTEIN 1"/>
    <property type="match status" value="1"/>
</dbReference>
<dbReference type="EMBL" id="CP042435">
    <property type="protein sequence ID" value="QEC67341.1"/>
    <property type="molecule type" value="Genomic_DNA"/>
</dbReference>
<keyword evidence="1" id="KW-0732">Signal</keyword>
<evidence type="ECO:0000256" key="1">
    <source>
        <dbReference type="SAM" id="SignalP"/>
    </source>
</evidence>
<dbReference type="OrthoDB" id="9808724at2"/>
<dbReference type="Gene3D" id="2.60.120.200">
    <property type="match status" value="1"/>
</dbReference>
<dbReference type="KEGG" id="pgin:FRZ67_08545"/>
<dbReference type="GO" id="GO:0004553">
    <property type="term" value="F:hydrolase activity, hydrolyzing O-glycosyl compounds"/>
    <property type="evidence" value="ECO:0007669"/>
    <property type="project" value="UniProtKB-ARBA"/>
</dbReference>
<organism evidence="2 3">
    <name type="scientific">Panacibacter ginsenosidivorans</name>
    <dbReference type="NCBI Taxonomy" id="1813871"/>
    <lineage>
        <taxon>Bacteria</taxon>
        <taxon>Pseudomonadati</taxon>
        <taxon>Bacteroidota</taxon>
        <taxon>Chitinophagia</taxon>
        <taxon>Chitinophagales</taxon>
        <taxon>Chitinophagaceae</taxon>
        <taxon>Panacibacter</taxon>
    </lineage>
</organism>
<dbReference type="PANTHER" id="PTHR35332">
    <property type="entry name" value="REGULATION OF ENOLASE PROTEIN 1"/>
    <property type="match status" value="1"/>
</dbReference>
<evidence type="ECO:0000313" key="2">
    <source>
        <dbReference type="EMBL" id="QEC67341.1"/>
    </source>
</evidence>
<dbReference type="SUPFAM" id="SSF49899">
    <property type="entry name" value="Concanavalin A-like lectins/glucanases"/>
    <property type="match status" value="1"/>
</dbReference>
<name>A0A5B8V919_9BACT</name>
<dbReference type="InterPro" id="IPR013320">
    <property type="entry name" value="ConA-like_dom_sf"/>
</dbReference>
<dbReference type="RefSeq" id="WP_147189148.1">
    <property type="nucleotide sequence ID" value="NZ_CP042435.1"/>
</dbReference>
<protein>
    <submittedName>
        <fullName evidence="2">DUF1349 domain-containing protein</fullName>
    </submittedName>
</protein>
<dbReference type="AlphaFoldDB" id="A0A5B8V919"/>
<dbReference type="GO" id="GO:0005975">
    <property type="term" value="P:carbohydrate metabolic process"/>
    <property type="evidence" value="ECO:0007669"/>
    <property type="project" value="UniProtKB-ARBA"/>
</dbReference>
<keyword evidence="3" id="KW-1185">Reference proteome</keyword>
<accession>A0A5B8V919</accession>
<feature type="signal peptide" evidence="1">
    <location>
        <begin position="1"/>
        <end position="22"/>
    </location>
</feature>
<gene>
    <name evidence="2" type="ORF">FRZ67_08545</name>
</gene>
<feature type="chain" id="PRO_5023041477" evidence="1">
    <location>
        <begin position="23"/>
        <end position="220"/>
    </location>
</feature>
<sequence length="220" mass="24669">MKKIKSIISLLFAVWFATITNAQTITVPGIPYPLHCDIQPLHSSVKGNTITMVAGKKTDMFRDPNVTYNTDNAPKLLFKPADNFVLTASIQHAFANKWDGGAIILKSDSLNWVKFCFEKDYAGGKRVVSVVTKDISDDCNSVEIAGNKVFYKIAKADNVITLYYSLEGKRWFLVRHFQFDARPEFEVGFLAQSPTGTSCTVTFSDILYEERKISDPYTGE</sequence>
<dbReference type="Pfam" id="PF07081">
    <property type="entry name" value="DUF1349"/>
    <property type="match status" value="1"/>
</dbReference>